<protein>
    <submittedName>
        <fullName evidence="2">Uncharacterized protein</fullName>
    </submittedName>
</protein>
<sequence>MNTFSNIWSRRRNRVIAAVVGAGIAGVAVIGGTVADANASTGAASTTAVVPAAATTPAPSAGTAKADAARLRAAMKGIRALPAAQRPAAFLQLKADVLAGKYGLRAKRDLAAIDAVVASNPAGLRGALLRLAEAHPPVAKKASGSGSSLPTPAPTVTPSA</sequence>
<reference evidence="2 3" key="1">
    <citation type="submission" date="2023-06" db="EMBL/GenBank/DDBJ databases">
        <title>Microbacterium sp. nov., isolated from a waste landfill.</title>
        <authorList>
            <person name="Wen W."/>
        </authorList>
    </citation>
    <scope>NUCLEOTIDE SEQUENCE [LARGE SCALE GENOMIC DNA]</scope>
    <source>
        <strain evidence="2 3">ASV49</strain>
    </source>
</reference>
<organism evidence="2 3">
    <name type="scientific">Microbacterium candidum</name>
    <dbReference type="NCBI Taxonomy" id="3041922"/>
    <lineage>
        <taxon>Bacteria</taxon>
        <taxon>Bacillati</taxon>
        <taxon>Actinomycetota</taxon>
        <taxon>Actinomycetes</taxon>
        <taxon>Micrococcales</taxon>
        <taxon>Microbacteriaceae</taxon>
        <taxon>Microbacterium</taxon>
    </lineage>
</organism>
<dbReference type="EMBL" id="JASXSZ010000001">
    <property type="protein sequence ID" value="MDL9978567.1"/>
    <property type="molecule type" value="Genomic_DNA"/>
</dbReference>
<gene>
    <name evidence="2" type="ORF">QSV35_04415</name>
</gene>
<evidence type="ECO:0000313" key="2">
    <source>
        <dbReference type="EMBL" id="MDL9978567.1"/>
    </source>
</evidence>
<dbReference type="RefSeq" id="WP_286287097.1">
    <property type="nucleotide sequence ID" value="NZ_JASXSZ010000001.1"/>
</dbReference>
<feature type="compositionally biased region" description="Pro residues" evidence="1">
    <location>
        <begin position="151"/>
        <end position="160"/>
    </location>
</feature>
<accession>A0ABT7MVU2</accession>
<evidence type="ECO:0000256" key="1">
    <source>
        <dbReference type="SAM" id="MobiDB-lite"/>
    </source>
</evidence>
<evidence type="ECO:0000313" key="3">
    <source>
        <dbReference type="Proteomes" id="UP001235064"/>
    </source>
</evidence>
<keyword evidence="3" id="KW-1185">Reference proteome</keyword>
<feature type="region of interest" description="Disordered" evidence="1">
    <location>
        <begin position="137"/>
        <end position="160"/>
    </location>
</feature>
<proteinExistence type="predicted"/>
<name>A0ABT7MVU2_9MICO</name>
<comment type="caution">
    <text evidence="2">The sequence shown here is derived from an EMBL/GenBank/DDBJ whole genome shotgun (WGS) entry which is preliminary data.</text>
</comment>
<dbReference type="Proteomes" id="UP001235064">
    <property type="component" value="Unassembled WGS sequence"/>
</dbReference>